<accession>A0A699XIZ6</accession>
<reference evidence="1" key="1">
    <citation type="journal article" date="2019" name="Sci. Rep.">
        <title>Draft genome of Tanacetum cinerariifolium, the natural source of mosquito coil.</title>
        <authorList>
            <person name="Yamashiro T."/>
            <person name="Shiraishi A."/>
            <person name="Satake H."/>
            <person name="Nakayama K."/>
        </authorList>
    </citation>
    <scope>NUCLEOTIDE SEQUENCE</scope>
</reference>
<comment type="caution">
    <text evidence="1">The sequence shown here is derived from an EMBL/GenBank/DDBJ whole genome shotgun (WGS) entry which is preliminary data.</text>
</comment>
<gene>
    <name evidence="1" type="ORF">Tci_931132</name>
</gene>
<name>A0A699XIZ6_TANCI</name>
<proteinExistence type="predicted"/>
<protein>
    <submittedName>
        <fullName evidence="1">Uncharacterized protein</fullName>
    </submittedName>
</protein>
<sequence length="57" mass="6100">VVEHESPGMALDGDPGIIADLLAGAGQGIEQRALAGIGIADQRHQRCCVHSIRRKRR</sequence>
<dbReference type="EMBL" id="BKCJ011861786">
    <property type="protein sequence ID" value="GFD59163.1"/>
    <property type="molecule type" value="Genomic_DNA"/>
</dbReference>
<feature type="non-terminal residue" evidence="1">
    <location>
        <position position="1"/>
    </location>
</feature>
<organism evidence="1">
    <name type="scientific">Tanacetum cinerariifolium</name>
    <name type="common">Dalmatian daisy</name>
    <name type="synonym">Chrysanthemum cinerariifolium</name>
    <dbReference type="NCBI Taxonomy" id="118510"/>
    <lineage>
        <taxon>Eukaryota</taxon>
        <taxon>Viridiplantae</taxon>
        <taxon>Streptophyta</taxon>
        <taxon>Embryophyta</taxon>
        <taxon>Tracheophyta</taxon>
        <taxon>Spermatophyta</taxon>
        <taxon>Magnoliopsida</taxon>
        <taxon>eudicotyledons</taxon>
        <taxon>Gunneridae</taxon>
        <taxon>Pentapetalae</taxon>
        <taxon>asterids</taxon>
        <taxon>campanulids</taxon>
        <taxon>Asterales</taxon>
        <taxon>Asteraceae</taxon>
        <taxon>Asteroideae</taxon>
        <taxon>Anthemideae</taxon>
        <taxon>Anthemidinae</taxon>
        <taxon>Tanacetum</taxon>
    </lineage>
</organism>
<evidence type="ECO:0000313" key="1">
    <source>
        <dbReference type="EMBL" id="GFD59163.1"/>
    </source>
</evidence>
<dbReference type="AlphaFoldDB" id="A0A699XIZ6"/>